<gene>
    <name evidence="3" type="ORF">ACFPGP_15460</name>
</gene>
<keyword evidence="4" id="KW-1185">Reference proteome</keyword>
<evidence type="ECO:0008006" key="5">
    <source>
        <dbReference type="Google" id="ProtNLM"/>
    </source>
</evidence>
<comment type="caution">
    <text evidence="3">The sequence shown here is derived from an EMBL/GenBank/DDBJ whole genome shotgun (WGS) entry which is preliminary data.</text>
</comment>
<proteinExistence type="predicted"/>
<feature type="compositionally biased region" description="Basic and acidic residues" evidence="1">
    <location>
        <begin position="96"/>
        <end position="105"/>
    </location>
</feature>
<feature type="region of interest" description="Disordered" evidence="1">
    <location>
        <begin position="72"/>
        <end position="106"/>
    </location>
</feature>
<name>A0ABW0BL62_9ACTN</name>
<organism evidence="3 4">
    <name type="scientific">Nocardioides taihuensis</name>
    <dbReference type="NCBI Taxonomy" id="1835606"/>
    <lineage>
        <taxon>Bacteria</taxon>
        <taxon>Bacillati</taxon>
        <taxon>Actinomycetota</taxon>
        <taxon>Actinomycetes</taxon>
        <taxon>Propionibacteriales</taxon>
        <taxon>Nocardioidaceae</taxon>
        <taxon>Nocardioides</taxon>
    </lineage>
</organism>
<protein>
    <recommendedName>
        <fullName evidence="5">Secreted protein</fullName>
    </recommendedName>
</protein>
<sequence length="194" mass="20273">MPDREQLTGEDHPIAAGLIALVGVGLVVGLIAGLTVLGATRVLGLDGDAATAENTADGTLYIPKFHKTTAESGPLLTLAQEPTPTDGETVEPSEEETTKDKKPESKISLSASQTAVAPMEQIDLTGTYPGGEGAILRVERFTGGQWVDFAQITANVSNQTFSTYIQTGQTGVNKFRVVDTDTDLASNAVRVTVG</sequence>
<dbReference type="EMBL" id="JBHSKD010000019">
    <property type="protein sequence ID" value="MFC5178079.1"/>
    <property type="molecule type" value="Genomic_DNA"/>
</dbReference>
<evidence type="ECO:0000256" key="1">
    <source>
        <dbReference type="SAM" id="MobiDB-lite"/>
    </source>
</evidence>
<evidence type="ECO:0000256" key="2">
    <source>
        <dbReference type="SAM" id="Phobius"/>
    </source>
</evidence>
<keyword evidence="2" id="KW-0812">Transmembrane</keyword>
<feature type="transmembrane region" description="Helical" evidence="2">
    <location>
        <begin position="14"/>
        <end position="37"/>
    </location>
</feature>
<keyword evidence="2" id="KW-0472">Membrane</keyword>
<keyword evidence="2" id="KW-1133">Transmembrane helix</keyword>
<reference evidence="4" key="1">
    <citation type="journal article" date="2019" name="Int. J. Syst. Evol. Microbiol.">
        <title>The Global Catalogue of Microorganisms (GCM) 10K type strain sequencing project: providing services to taxonomists for standard genome sequencing and annotation.</title>
        <authorList>
            <consortium name="The Broad Institute Genomics Platform"/>
            <consortium name="The Broad Institute Genome Sequencing Center for Infectious Disease"/>
            <person name="Wu L."/>
            <person name="Ma J."/>
        </authorList>
    </citation>
    <scope>NUCLEOTIDE SEQUENCE [LARGE SCALE GENOMIC DNA]</scope>
    <source>
        <strain evidence="4">DFY41</strain>
    </source>
</reference>
<evidence type="ECO:0000313" key="4">
    <source>
        <dbReference type="Proteomes" id="UP001596087"/>
    </source>
</evidence>
<evidence type="ECO:0000313" key="3">
    <source>
        <dbReference type="EMBL" id="MFC5178079.1"/>
    </source>
</evidence>
<dbReference type="RefSeq" id="WP_378591602.1">
    <property type="nucleotide sequence ID" value="NZ_JBHSKD010000019.1"/>
</dbReference>
<accession>A0ABW0BL62</accession>
<dbReference type="Proteomes" id="UP001596087">
    <property type="component" value="Unassembled WGS sequence"/>
</dbReference>